<evidence type="ECO:0000313" key="4">
    <source>
        <dbReference type="Proteomes" id="UP001519291"/>
    </source>
</evidence>
<sequence length="257" mass="27312">MHQALEYDTPPRGRRRRLWAALLLGTAAVAYNGWLLEFLLPTGLDPRHSYVSELYAADQPFHRLFSGIEVTCALLVTAGALLARCTLPGRLAATGWWAAIAFAGCSVADTIVPMRCAPSVERSCEAVNPWHTTTSALVHFAIFSSMALLSAAAKAGRPRLPLIRRWGPWVLPCAMVCAVATVGPLFGGPGWHGVPQRAHLVLVGTWFALLAVALVRPLAHDQPVTGNPTAAHTPPGRCSGVSAATSQEDGLRSTAGL</sequence>
<name>A0ABS4XVY9_9ACTN</name>
<proteinExistence type="predicted"/>
<feature type="transmembrane region" description="Helical" evidence="2">
    <location>
        <begin position="95"/>
        <end position="114"/>
    </location>
</feature>
<dbReference type="EMBL" id="JAGIOH010000001">
    <property type="protein sequence ID" value="MBP2400545.1"/>
    <property type="molecule type" value="Genomic_DNA"/>
</dbReference>
<feature type="transmembrane region" description="Helical" evidence="2">
    <location>
        <begin position="198"/>
        <end position="215"/>
    </location>
</feature>
<protein>
    <recommendedName>
        <fullName evidence="5">DUF998 domain-containing protein</fullName>
    </recommendedName>
</protein>
<keyword evidence="2" id="KW-1133">Transmembrane helix</keyword>
<feature type="transmembrane region" description="Helical" evidence="2">
    <location>
        <begin position="64"/>
        <end position="83"/>
    </location>
</feature>
<dbReference type="InterPro" id="IPR009339">
    <property type="entry name" value="DUF998"/>
</dbReference>
<evidence type="ECO:0000313" key="3">
    <source>
        <dbReference type="EMBL" id="MBP2400545.1"/>
    </source>
</evidence>
<evidence type="ECO:0000256" key="1">
    <source>
        <dbReference type="SAM" id="MobiDB-lite"/>
    </source>
</evidence>
<evidence type="ECO:0008006" key="5">
    <source>
        <dbReference type="Google" id="ProtNLM"/>
    </source>
</evidence>
<dbReference type="Pfam" id="PF06197">
    <property type="entry name" value="DUF998"/>
    <property type="match status" value="1"/>
</dbReference>
<evidence type="ECO:0000256" key="2">
    <source>
        <dbReference type="SAM" id="Phobius"/>
    </source>
</evidence>
<dbReference type="Proteomes" id="UP001519291">
    <property type="component" value="Unassembled WGS sequence"/>
</dbReference>
<feature type="region of interest" description="Disordered" evidence="1">
    <location>
        <begin position="225"/>
        <end position="257"/>
    </location>
</feature>
<reference evidence="3 4" key="1">
    <citation type="submission" date="2021-03" db="EMBL/GenBank/DDBJ databases">
        <title>Sequencing the genomes of 1000 actinobacteria strains.</title>
        <authorList>
            <person name="Klenk H.-P."/>
        </authorList>
    </citation>
    <scope>NUCLEOTIDE SEQUENCE [LARGE SCALE GENOMIC DNA]</scope>
    <source>
        <strain evidence="3 4">DSM 41480</strain>
    </source>
</reference>
<comment type="caution">
    <text evidence="3">The sequence shown here is derived from an EMBL/GenBank/DDBJ whole genome shotgun (WGS) entry which is preliminary data.</text>
</comment>
<feature type="transmembrane region" description="Helical" evidence="2">
    <location>
        <begin position="21"/>
        <end position="44"/>
    </location>
</feature>
<dbReference type="GeneID" id="91566921"/>
<accession>A0ABS4XVY9</accession>
<feature type="transmembrane region" description="Helical" evidence="2">
    <location>
        <begin position="134"/>
        <end position="154"/>
    </location>
</feature>
<dbReference type="RefSeq" id="WP_307841824.1">
    <property type="nucleotide sequence ID" value="NZ_JAGIOH010000001.1"/>
</dbReference>
<feature type="transmembrane region" description="Helical" evidence="2">
    <location>
        <begin position="166"/>
        <end position="186"/>
    </location>
</feature>
<keyword evidence="4" id="KW-1185">Reference proteome</keyword>
<organism evidence="3 4">
    <name type="scientific">Streptomyces syringium</name>
    <dbReference type="NCBI Taxonomy" id="76729"/>
    <lineage>
        <taxon>Bacteria</taxon>
        <taxon>Bacillati</taxon>
        <taxon>Actinomycetota</taxon>
        <taxon>Actinomycetes</taxon>
        <taxon>Kitasatosporales</taxon>
        <taxon>Streptomycetaceae</taxon>
        <taxon>Streptomyces</taxon>
    </lineage>
</organism>
<keyword evidence="2" id="KW-0812">Transmembrane</keyword>
<gene>
    <name evidence="3" type="ORF">JO379_000014</name>
</gene>
<keyword evidence="2" id="KW-0472">Membrane</keyword>